<reference evidence="2 3" key="1">
    <citation type="submission" date="2024-10" db="EMBL/GenBank/DDBJ databases">
        <title>Updated reference genomes for cyclostephanoid diatoms.</title>
        <authorList>
            <person name="Roberts W.R."/>
            <person name="Alverson A.J."/>
        </authorList>
    </citation>
    <scope>NUCLEOTIDE SEQUENCE [LARGE SCALE GENOMIC DNA]</scope>
    <source>
        <strain evidence="2 3">AJA010-31</strain>
    </source>
</reference>
<organism evidence="2 3">
    <name type="scientific">Cyclotella atomus</name>
    <dbReference type="NCBI Taxonomy" id="382360"/>
    <lineage>
        <taxon>Eukaryota</taxon>
        <taxon>Sar</taxon>
        <taxon>Stramenopiles</taxon>
        <taxon>Ochrophyta</taxon>
        <taxon>Bacillariophyta</taxon>
        <taxon>Coscinodiscophyceae</taxon>
        <taxon>Thalassiosirophycidae</taxon>
        <taxon>Stephanodiscales</taxon>
        <taxon>Stephanodiscaceae</taxon>
        <taxon>Cyclotella</taxon>
    </lineage>
</organism>
<feature type="compositionally biased region" description="Polar residues" evidence="1">
    <location>
        <begin position="682"/>
        <end position="694"/>
    </location>
</feature>
<feature type="region of interest" description="Disordered" evidence="1">
    <location>
        <begin position="1223"/>
        <end position="1269"/>
    </location>
</feature>
<feature type="region of interest" description="Disordered" evidence="1">
    <location>
        <begin position="353"/>
        <end position="394"/>
    </location>
</feature>
<feature type="compositionally biased region" description="Low complexity" evidence="1">
    <location>
        <begin position="19"/>
        <end position="29"/>
    </location>
</feature>
<keyword evidence="3" id="KW-1185">Reference proteome</keyword>
<feature type="compositionally biased region" description="Low complexity" evidence="1">
    <location>
        <begin position="420"/>
        <end position="467"/>
    </location>
</feature>
<feature type="non-terminal residue" evidence="2">
    <location>
        <position position="1"/>
    </location>
</feature>
<proteinExistence type="predicted"/>
<evidence type="ECO:0000313" key="3">
    <source>
        <dbReference type="Proteomes" id="UP001530400"/>
    </source>
</evidence>
<protein>
    <submittedName>
        <fullName evidence="2">Uncharacterized protein</fullName>
    </submittedName>
</protein>
<feature type="region of interest" description="Disordered" evidence="1">
    <location>
        <begin position="420"/>
        <end position="482"/>
    </location>
</feature>
<evidence type="ECO:0000256" key="1">
    <source>
        <dbReference type="SAM" id="MobiDB-lite"/>
    </source>
</evidence>
<feature type="compositionally biased region" description="Acidic residues" evidence="1">
    <location>
        <begin position="468"/>
        <end position="479"/>
    </location>
</feature>
<accession>A0ABD3PSU9</accession>
<evidence type="ECO:0000313" key="2">
    <source>
        <dbReference type="EMBL" id="KAL3790789.1"/>
    </source>
</evidence>
<dbReference type="EMBL" id="JALLPJ020000485">
    <property type="protein sequence ID" value="KAL3790789.1"/>
    <property type="molecule type" value="Genomic_DNA"/>
</dbReference>
<feature type="compositionally biased region" description="Basic and acidic residues" evidence="1">
    <location>
        <begin position="997"/>
        <end position="1007"/>
    </location>
</feature>
<feature type="compositionally biased region" description="Acidic residues" evidence="1">
    <location>
        <begin position="353"/>
        <end position="369"/>
    </location>
</feature>
<sequence>SVNETSNETLAFGIPSPSPTLTNSSSAPTIDLNPSDYYCSDTWRTPEYSEDCGPPCPSGQNSECPDGLFCYGPSPNCVKTHKVGVGTKWCGSSFNDMASKCATECPGGTDDECPDGEICWGESPCALLDYSPLDVNASIGKLWCATSYKDLVENCPSECPSGLDEECPDGSVCFNMADEEMSCNTTGVGIREPVDSANLWCGSSWNNVLEECRAGCPEGTDEECALLGIGMICYDLTGNDLICEEAGVGVKEKGDPQTRWCGATFNDMLATCPKRCPETTECDEGQTCFEGSPCETEGVGVDVPEQDPDKMFCGTDFTDAMSCGTPCPNGDECGSGESCFAEVECLWGTQEDDQGEEALEDELGEDEEAFSASSSTVAASSTGAAESETSSSVSNMVMEVNSESLTDEDGEALEGVTTTAATTTPPATEAAAAPAESAPVEEVPAESAPAESAPAESAPAESAPAEEAPAEEAATEEEPTSNNANFFEESASDEVASSGLVVDNVRMALYGLTEMTSDHVSAWETLTASYFEGFYNDNADSSVSDVEAWFEFAALNLAASDRALRVRRRLQGSAHLITYTQRIRYTADGDVTLGDVLQAPFSDPSKRAEYIQYLQDNSDLFGDLQGVSTVFLPDLSQASSAVSEPVEAQPSSDSAAASESSPEPEPSSNAVVSPFEEEDVEYTSTETEATVSQEHSTDCTEDTYAGFFCHNSGEACPCGTCADNDVCMFVGDGTTVEVGSYMVQNSDAANSPENAAEFVQSALNGEFGSKTSSTAAPPAVESDPLPYSDAEYGPITVHGTMTLTGMDMIEVDTIYEWQYMTAVYEQNFYNLGEPIGDAVKDAIHNFATILEIVDLSYGDDAGTPATIIKFKQVFKYDSPDSMIAPSTIATRPFLNQDDRDAYIAYLKEMLPNTFGSLESSSGEDVTEDMTEEGDPNEAMNFLIKLTETFYCAESWPVDCSTAQSCKSGDSCPEGQKCYTAPMCAAGEEYSAPAASDDSDRPSSKFGDHSAGNGPVSVNGVMTLTGMSMVEVDNIHEWEDLTAIFEHEFYNQDEETVDYVQNIVNNFATALEILDLTYGDDNGTPTTVIQFKQSIKYDTSDPDLPVSTIVTQPFLTPEYRENYINYLKEMLPDSFGSLSTSSSVPDSDVEENEVLNFLVKLKETFYCSPTWPVDCENAKRCESGEGCDEGEKCYTAPMCAAQDEIAQGIVQDAEANTTVAPATTSDATTTAANAQSSSSGAATTAANSTTSASSTTAAKTTPPPPLSLDDMQFNSAALESDEGGNEVNKGEDEDTTYPEQFYCGVSWLDASDRCQTPCPNGDSSVCGTEESCFAFTSCQQKESFFCGESFEHASSTCSTPCSGLSVFECPQGQGCFQYTTCKGVNETAADSEGDEEDGPGTESFCGTSLEDAELSCATGHAIACHSGNHEQCPGGMECFDTTTCNTRDSFYCGTSWKNAAEVCGTPCSGGSSDECGEGEFCFAHTGCESSLFFCGESYDAASESCSAGTPTPCSSKSSDECADGQYCFAFVSSCANHVDNIIMGAFGDLGGFAGSDSPQQQEPSWMAGYWETKPINSSSTRRIALSLVASMFILLYVTL</sequence>
<feature type="compositionally biased region" description="Low complexity" evidence="1">
    <location>
        <begin position="1223"/>
        <end position="1259"/>
    </location>
</feature>
<feature type="compositionally biased region" description="Low complexity" evidence="1">
    <location>
        <begin position="647"/>
        <end position="661"/>
    </location>
</feature>
<comment type="caution">
    <text evidence="2">The sequence shown here is derived from an EMBL/GenBank/DDBJ whole genome shotgun (WGS) entry which is preliminary data.</text>
</comment>
<feature type="compositionally biased region" description="Low complexity" evidence="1">
    <location>
        <begin position="370"/>
        <end position="394"/>
    </location>
</feature>
<feature type="region of interest" description="Disordered" evidence="1">
    <location>
        <begin position="1"/>
        <end position="29"/>
    </location>
</feature>
<feature type="region of interest" description="Disordered" evidence="1">
    <location>
        <begin position="641"/>
        <end position="697"/>
    </location>
</feature>
<gene>
    <name evidence="2" type="ORF">ACHAWO_012923</name>
</gene>
<feature type="region of interest" description="Disordered" evidence="1">
    <location>
        <begin position="991"/>
        <end position="1013"/>
    </location>
</feature>
<name>A0ABD3PSU9_9STRA</name>
<dbReference type="Proteomes" id="UP001530400">
    <property type="component" value="Unassembled WGS sequence"/>
</dbReference>